<dbReference type="SFLD" id="SFLDG01129">
    <property type="entry name" value="C1.5:_HAD__Beta-PGM__Phosphata"/>
    <property type="match status" value="1"/>
</dbReference>
<dbReference type="PANTHER" id="PTHR18901:SF38">
    <property type="entry name" value="PSEUDOURIDINE-5'-PHOSPHATASE"/>
    <property type="match status" value="1"/>
</dbReference>
<dbReference type="InterPro" id="IPR023198">
    <property type="entry name" value="PGP-like_dom2"/>
</dbReference>
<accession>A0A8E2F4Y6</accession>
<sequence length="263" mass="29450">MAISSSLPPIRACLFDMDGLLIDSEDLYTICTNEVLREYGRPDLPWSIKAQLQGRPRPEAQRIFHAWAQLPLTPTEFDDKQSQLQRKYFPRIYLALATSSHTGNFHLKTAHLSSLFSIFAPLHRVLGDDPRIAPGRGKPAPDIYLLALETINASLREKGERELRPDECLVFEDSVPGVEAGRRAGMQVIWCPHPELLEEYRGREKDVLAGLTGEHKGDEGVGCAEVSEGKIKSGQPGNVDDGWARLLETLENFPYETYGIKIL</sequence>
<protein>
    <submittedName>
        <fullName evidence="1">HAD-like protein</fullName>
    </submittedName>
</protein>
<dbReference type="PANTHER" id="PTHR18901">
    <property type="entry name" value="2-DEOXYGLUCOSE-6-PHOSPHATE PHOSPHATASE 2"/>
    <property type="match status" value="1"/>
</dbReference>
<dbReference type="EMBL" id="KV749232">
    <property type="protein sequence ID" value="OCL10521.1"/>
    <property type="molecule type" value="Genomic_DNA"/>
</dbReference>
<keyword evidence="2" id="KW-1185">Reference proteome</keyword>
<dbReference type="GO" id="GO:0016791">
    <property type="term" value="F:phosphatase activity"/>
    <property type="evidence" value="ECO:0007669"/>
    <property type="project" value="TreeGrafter"/>
</dbReference>
<dbReference type="InterPro" id="IPR006439">
    <property type="entry name" value="HAD-SF_hydro_IA"/>
</dbReference>
<dbReference type="AlphaFoldDB" id="A0A8E2F4Y6"/>
<dbReference type="InterPro" id="IPR023214">
    <property type="entry name" value="HAD_sf"/>
</dbReference>
<dbReference type="SUPFAM" id="SSF56784">
    <property type="entry name" value="HAD-like"/>
    <property type="match status" value="1"/>
</dbReference>
<dbReference type="InterPro" id="IPR036412">
    <property type="entry name" value="HAD-like_sf"/>
</dbReference>
<dbReference type="NCBIfam" id="TIGR01509">
    <property type="entry name" value="HAD-SF-IA-v3"/>
    <property type="match status" value="1"/>
</dbReference>
<dbReference type="OrthoDB" id="40579at2759"/>
<name>A0A8E2F4Y6_9PEZI</name>
<reference evidence="1 2" key="1">
    <citation type="journal article" date="2016" name="Nat. Commun.">
        <title>Ectomycorrhizal ecology is imprinted in the genome of the dominant symbiotic fungus Cenococcum geophilum.</title>
        <authorList>
            <consortium name="DOE Joint Genome Institute"/>
            <person name="Peter M."/>
            <person name="Kohler A."/>
            <person name="Ohm R.A."/>
            <person name="Kuo A."/>
            <person name="Krutzmann J."/>
            <person name="Morin E."/>
            <person name="Arend M."/>
            <person name="Barry K.W."/>
            <person name="Binder M."/>
            <person name="Choi C."/>
            <person name="Clum A."/>
            <person name="Copeland A."/>
            <person name="Grisel N."/>
            <person name="Haridas S."/>
            <person name="Kipfer T."/>
            <person name="LaButti K."/>
            <person name="Lindquist E."/>
            <person name="Lipzen A."/>
            <person name="Maire R."/>
            <person name="Meier B."/>
            <person name="Mihaltcheva S."/>
            <person name="Molinier V."/>
            <person name="Murat C."/>
            <person name="Poggeler S."/>
            <person name="Quandt C.A."/>
            <person name="Sperisen C."/>
            <person name="Tritt A."/>
            <person name="Tisserant E."/>
            <person name="Crous P.W."/>
            <person name="Henrissat B."/>
            <person name="Nehls U."/>
            <person name="Egli S."/>
            <person name="Spatafora J.W."/>
            <person name="Grigoriev I.V."/>
            <person name="Martin F.M."/>
        </authorList>
    </citation>
    <scope>NUCLEOTIDE SEQUENCE [LARGE SCALE GENOMIC DNA]</scope>
    <source>
        <strain evidence="1 2">CBS 207.34</strain>
    </source>
</reference>
<evidence type="ECO:0000313" key="1">
    <source>
        <dbReference type="EMBL" id="OCL10521.1"/>
    </source>
</evidence>
<gene>
    <name evidence="1" type="ORF">AOQ84DRAFT_215318</name>
</gene>
<dbReference type="Gene3D" id="3.40.50.1000">
    <property type="entry name" value="HAD superfamily/HAD-like"/>
    <property type="match status" value="1"/>
</dbReference>
<dbReference type="Gene3D" id="1.10.150.240">
    <property type="entry name" value="Putative phosphatase, domain 2"/>
    <property type="match status" value="1"/>
</dbReference>
<evidence type="ECO:0000313" key="2">
    <source>
        <dbReference type="Proteomes" id="UP000250140"/>
    </source>
</evidence>
<dbReference type="FunFam" id="1.10.150.240:FF:000001">
    <property type="entry name" value="Haloacid dehalogenase-like hydrolase domain"/>
    <property type="match status" value="1"/>
</dbReference>
<dbReference type="Pfam" id="PF00702">
    <property type="entry name" value="Hydrolase"/>
    <property type="match status" value="1"/>
</dbReference>
<proteinExistence type="predicted"/>
<dbReference type="Proteomes" id="UP000250140">
    <property type="component" value="Unassembled WGS sequence"/>
</dbReference>
<organism evidence="1 2">
    <name type="scientific">Glonium stellatum</name>
    <dbReference type="NCBI Taxonomy" id="574774"/>
    <lineage>
        <taxon>Eukaryota</taxon>
        <taxon>Fungi</taxon>
        <taxon>Dikarya</taxon>
        <taxon>Ascomycota</taxon>
        <taxon>Pezizomycotina</taxon>
        <taxon>Dothideomycetes</taxon>
        <taxon>Pleosporomycetidae</taxon>
        <taxon>Gloniales</taxon>
        <taxon>Gloniaceae</taxon>
        <taxon>Glonium</taxon>
    </lineage>
</organism>
<dbReference type="SFLD" id="SFLDS00003">
    <property type="entry name" value="Haloacid_Dehalogenase"/>
    <property type="match status" value="1"/>
</dbReference>